<dbReference type="Gene3D" id="1.20.81.30">
    <property type="entry name" value="Type II secretion system (T2SS), domain F"/>
    <property type="match status" value="2"/>
</dbReference>
<feature type="domain" description="Type II secretion system protein GspF" evidence="8">
    <location>
        <begin position="225"/>
        <end position="342"/>
    </location>
</feature>
<dbReference type="InterPro" id="IPR042094">
    <property type="entry name" value="T2SS_GspF_sf"/>
</dbReference>
<keyword evidence="5 7" id="KW-1133">Transmembrane helix</keyword>
<evidence type="ECO:0000256" key="6">
    <source>
        <dbReference type="ARBA" id="ARBA00023136"/>
    </source>
</evidence>
<evidence type="ECO:0000256" key="5">
    <source>
        <dbReference type="ARBA" id="ARBA00022989"/>
    </source>
</evidence>
<comment type="similarity">
    <text evidence="2">Belongs to the GSP F family.</text>
</comment>
<comment type="subcellular location">
    <subcellularLocation>
        <location evidence="1">Cell membrane</location>
        <topology evidence="1">Multi-pass membrane protein</topology>
    </subcellularLocation>
</comment>
<name>A0AAU7CU14_9BACT</name>
<keyword evidence="4 7" id="KW-0812">Transmembrane</keyword>
<evidence type="ECO:0000256" key="4">
    <source>
        <dbReference type="ARBA" id="ARBA00022692"/>
    </source>
</evidence>
<proteinExistence type="inferred from homology"/>
<feature type="transmembrane region" description="Helical" evidence="7">
    <location>
        <begin position="121"/>
        <end position="143"/>
    </location>
</feature>
<accession>A0AAU7CU14</accession>
<dbReference type="PANTHER" id="PTHR30012">
    <property type="entry name" value="GENERAL SECRETION PATHWAY PROTEIN"/>
    <property type="match status" value="1"/>
</dbReference>
<dbReference type="AlphaFoldDB" id="A0AAU7CU14"/>
<dbReference type="RefSeq" id="WP_406701012.1">
    <property type="nucleotide sequence ID" value="NZ_CP155447.1"/>
</dbReference>
<dbReference type="Pfam" id="PF00482">
    <property type="entry name" value="T2SSF"/>
    <property type="match status" value="2"/>
</dbReference>
<gene>
    <name evidence="9" type="ORF">V5E97_19690</name>
</gene>
<protein>
    <submittedName>
        <fullName evidence="9">Type II secretion system F family protein</fullName>
    </submittedName>
</protein>
<dbReference type="GO" id="GO:0005886">
    <property type="term" value="C:plasma membrane"/>
    <property type="evidence" value="ECO:0007669"/>
    <property type="project" value="UniProtKB-SubCell"/>
</dbReference>
<evidence type="ECO:0000256" key="1">
    <source>
        <dbReference type="ARBA" id="ARBA00004651"/>
    </source>
</evidence>
<evidence type="ECO:0000256" key="2">
    <source>
        <dbReference type="ARBA" id="ARBA00005745"/>
    </source>
</evidence>
<dbReference type="PANTHER" id="PTHR30012:SF0">
    <property type="entry name" value="TYPE II SECRETION SYSTEM PROTEIN F-RELATED"/>
    <property type="match status" value="1"/>
</dbReference>
<reference evidence="9" key="1">
    <citation type="submission" date="2024-05" db="EMBL/GenBank/DDBJ databases">
        <title>Planctomycetes of the genus Singulisphaera possess chitinolytic capabilities.</title>
        <authorList>
            <person name="Ivanova A."/>
        </authorList>
    </citation>
    <scope>NUCLEOTIDE SEQUENCE</scope>
    <source>
        <strain evidence="9">Ch08T</strain>
    </source>
</reference>
<organism evidence="9">
    <name type="scientific">Singulisphaera sp. Ch08</name>
    <dbReference type="NCBI Taxonomy" id="3120278"/>
    <lineage>
        <taxon>Bacteria</taxon>
        <taxon>Pseudomonadati</taxon>
        <taxon>Planctomycetota</taxon>
        <taxon>Planctomycetia</taxon>
        <taxon>Isosphaerales</taxon>
        <taxon>Isosphaeraceae</taxon>
        <taxon>Singulisphaera</taxon>
    </lineage>
</organism>
<feature type="domain" description="Type II secretion system protein GspF" evidence="8">
    <location>
        <begin position="25"/>
        <end position="144"/>
    </location>
</feature>
<dbReference type="InterPro" id="IPR018076">
    <property type="entry name" value="T2SS_GspF_dom"/>
</dbReference>
<evidence type="ECO:0000313" key="9">
    <source>
        <dbReference type="EMBL" id="XBH08176.1"/>
    </source>
</evidence>
<evidence type="ECO:0000256" key="7">
    <source>
        <dbReference type="SAM" id="Phobius"/>
    </source>
</evidence>
<sequence length="360" mass="38489">MSESARGAPGGRTISLGHLIALNDEMAALTRAGLPLERGLRDVGGDLSGGLRTAMLRLSARMDQGEGLAEALAAEKEGFPLVYRAVVEAGIRAGRLPTALESLAGFVRSYEDARRTIGLAFWYPMIVLVLAYTLFVLMVTQMVPRFLSAFESLEVPVPSGVRVLAVVGETARFWGPVLPTLLVLLAVWWAWTGRASGFPSSGSRSPLRWFPWMRSMLANAEAANFAQLLSILIAHGVPYHEAVGLASEASGDPELLVAGREVAAAVERGDVRGVAGGSPGIPPILRWILISGQGQGRLADSLGQVATIYRKRALYQAEKLKTFLPTLMLLGIGVTATLLYALTFFVPMSELLRGLAVPVN</sequence>
<keyword evidence="6 7" id="KW-0472">Membrane</keyword>
<dbReference type="EMBL" id="CP155447">
    <property type="protein sequence ID" value="XBH08176.1"/>
    <property type="molecule type" value="Genomic_DNA"/>
</dbReference>
<evidence type="ECO:0000256" key="3">
    <source>
        <dbReference type="ARBA" id="ARBA00022475"/>
    </source>
</evidence>
<feature type="transmembrane region" description="Helical" evidence="7">
    <location>
        <begin position="173"/>
        <end position="191"/>
    </location>
</feature>
<evidence type="ECO:0000259" key="8">
    <source>
        <dbReference type="Pfam" id="PF00482"/>
    </source>
</evidence>
<dbReference type="InterPro" id="IPR003004">
    <property type="entry name" value="GspF/PilC"/>
</dbReference>
<keyword evidence="3" id="KW-1003">Cell membrane</keyword>
<feature type="transmembrane region" description="Helical" evidence="7">
    <location>
        <begin position="322"/>
        <end position="346"/>
    </location>
</feature>